<dbReference type="SUPFAM" id="SSF103657">
    <property type="entry name" value="BAR/IMD domain-like"/>
    <property type="match status" value="1"/>
</dbReference>
<dbReference type="GO" id="GO:0007010">
    <property type="term" value="P:cytoskeleton organization"/>
    <property type="evidence" value="ECO:0007669"/>
    <property type="project" value="TreeGrafter"/>
</dbReference>
<evidence type="ECO:0000313" key="5">
    <source>
        <dbReference type="Proteomes" id="UP000007303"/>
    </source>
</evidence>
<accession>H3C2V7</accession>
<organism evidence="4 5">
    <name type="scientific">Tetraodon nigroviridis</name>
    <name type="common">Spotted green pufferfish</name>
    <name type="synonym">Chelonodon nigroviridis</name>
    <dbReference type="NCBI Taxonomy" id="99883"/>
    <lineage>
        <taxon>Eukaryota</taxon>
        <taxon>Metazoa</taxon>
        <taxon>Chordata</taxon>
        <taxon>Craniata</taxon>
        <taxon>Vertebrata</taxon>
        <taxon>Euteleostomi</taxon>
        <taxon>Actinopterygii</taxon>
        <taxon>Neopterygii</taxon>
        <taxon>Teleostei</taxon>
        <taxon>Neoteleostei</taxon>
        <taxon>Acanthomorphata</taxon>
        <taxon>Eupercaria</taxon>
        <taxon>Tetraodontiformes</taxon>
        <taxon>Tetradontoidea</taxon>
        <taxon>Tetraodontidae</taxon>
        <taxon>Tetraodon</taxon>
    </lineage>
</organism>
<evidence type="ECO:0000256" key="1">
    <source>
        <dbReference type="PROSITE-ProRule" id="PRU01077"/>
    </source>
</evidence>
<feature type="region of interest" description="Disordered" evidence="2">
    <location>
        <begin position="137"/>
        <end position="163"/>
    </location>
</feature>
<name>H3C2V7_TETNG</name>
<dbReference type="GO" id="GO:0005768">
    <property type="term" value="C:endosome"/>
    <property type="evidence" value="ECO:0007669"/>
    <property type="project" value="TreeGrafter"/>
</dbReference>
<dbReference type="InterPro" id="IPR031160">
    <property type="entry name" value="F_BAR_dom"/>
</dbReference>
<proteinExistence type="predicted"/>
<dbReference type="Ensembl" id="ENSTNIT00000002258.1">
    <property type="protein sequence ID" value="ENSTNIP00000002575.1"/>
    <property type="gene ID" value="ENSTNIG00000001344.1"/>
</dbReference>
<dbReference type="InParanoid" id="H3C2V7"/>
<dbReference type="GeneTree" id="ENSGT00950000182973"/>
<evidence type="ECO:0000259" key="3">
    <source>
        <dbReference type="PROSITE" id="PS51741"/>
    </source>
</evidence>
<dbReference type="InterPro" id="IPR001060">
    <property type="entry name" value="FCH_dom"/>
</dbReference>
<dbReference type="FunFam" id="1.20.1270.60:FF:000205">
    <property type="entry name" value="Protein kinase C and casein kinase substrate in neurons protein 1"/>
    <property type="match status" value="1"/>
</dbReference>
<dbReference type="GO" id="GO:0005886">
    <property type="term" value="C:plasma membrane"/>
    <property type="evidence" value="ECO:0007669"/>
    <property type="project" value="TreeGrafter"/>
</dbReference>
<protein>
    <submittedName>
        <fullName evidence="4">Si:ch211-51c14.1</fullName>
    </submittedName>
</protein>
<dbReference type="GO" id="GO:0030100">
    <property type="term" value="P:regulation of endocytosis"/>
    <property type="evidence" value="ECO:0007669"/>
    <property type="project" value="TreeGrafter"/>
</dbReference>
<evidence type="ECO:0000256" key="2">
    <source>
        <dbReference type="SAM" id="MobiDB-lite"/>
    </source>
</evidence>
<dbReference type="GO" id="GO:0005543">
    <property type="term" value="F:phospholipid binding"/>
    <property type="evidence" value="ECO:0007669"/>
    <property type="project" value="TreeGrafter"/>
</dbReference>
<dbReference type="PANTHER" id="PTHR23065:SF22">
    <property type="entry name" value="PROTEIN KINASE C AND CASEIN KINASE SUBSTRATE IN NEURONS PROTEIN 3"/>
    <property type="match status" value="1"/>
</dbReference>
<reference evidence="4" key="3">
    <citation type="submission" date="2025-09" db="UniProtKB">
        <authorList>
            <consortium name="Ensembl"/>
        </authorList>
    </citation>
    <scope>IDENTIFICATION</scope>
</reference>
<keyword evidence="1" id="KW-0175">Coiled coil</keyword>
<dbReference type="GO" id="GO:0097320">
    <property type="term" value="P:plasma membrane tubulation"/>
    <property type="evidence" value="ECO:0007669"/>
    <property type="project" value="TreeGrafter"/>
</dbReference>
<reference evidence="4" key="2">
    <citation type="submission" date="2025-08" db="UniProtKB">
        <authorList>
            <consortium name="Ensembl"/>
        </authorList>
    </citation>
    <scope>IDENTIFICATION</scope>
</reference>
<dbReference type="PROSITE" id="PS51741">
    <property type="entry name" value="F_BAR"/>
    <property type="match status" value="1"/>
</dbReference>
<dbReference type="OMA" id="AACFQER"/>
<feature type="domain" description="F-BAR" evidence="3">
    <location>
        <begin position="1"/>
        <end position="163"/>
    </location>
</feature>
<dbReference type="AlphaFoldDB" id="H3C2V7"/>
<evidence type="ECO:0000313" key="4">
    <source>
        <dbReference type="Ensembl" id="ENSTNIP00000002575.1"/>
    </source>
</evidence>
<sequence length="163" mass="18574">QPGNYRSSVRRTAAAFRACSDVAACFQERARLEGQYAQQLSQWSAKWKPVVDSSPLYGSLSRAWQCFMSSADRLASLHASVCRSLVSEDGDRLRTWQRDAFHRTLFGGFKEAQDLQTGFARAQKPWAKRLKKLDKARRAYHKASRKEQAARERHLRAQGSPDV</sequence>
<dbReference type="PANTHER" id="PTHR23065">
    <property type="entry name" value="PROLINE-SERINE-THREONINE PHOSPHATASE INTERACTING PROTEIN 1"/>
    <property type="match status" value="1"/>
</dbReference>
<dbReference type="SMART" id="SM00055">
    <property type="entry name" value="FCH"/>
    <property type="match status" value="1"/>
</dbReference>
<dbReference type="InterPro" id="IPR027267">
    <property type="entry name" value="AH/BAR_dom_sf"/>
</dbReference>
<keyword evidence="5" id="KW-1185">Reference proteome</keyword>
<dbReference type="Gene3D" id="1.20.1270.60">
    <property type="entry name" value="Arfaptin homology (AH) domain/BAR domain"/>
    <property type="match status" value="1"/>
</dbReference>
<dbReference type="HOGENOM" id="CLU_030752_2_1_1"/>
<dbReference type="Proteomes" id="UP000007303">
    <property type="component" value="Unassembled WGS sequence"/>
</dbReference>
<dbReference type="Pfam" id="PF00611">
    <property type="entry name" value="FCH"/>
    <property type="match status" value="1"/>
</dbReference>
<reference evidence="5" key="1">
    <citation type="journal article" date="2004" name="Nature">
        <title>Genome duplication in the teleost fish Tetraodon nigroviridis reveals the early vertebrate proto-karyotype.</title>
        <authorList>
            <person name="Jaillon O."/>
            <person name="Aury J.-M."/>
            <person name="Brunet F."/>
            <person name="Petit J.-L."/>
            <person name="Stange-Thomann N."/>
            <person name="Mauceli E."/>
            <person name="Bouneau L."/>
            <person name="Fischer C."/>
            <person name="Ozouf-Costaz C."/>
            <person name="Bernot A."/>
            <person name="Nicaud S."/>
            <person name="Jaffe D."/>
            <person name="Fisher S."/>
            <person name="Lutfalla G."/>
            <person name="Dossat C."/>
            <person name="Segurens B."/>
            <person name="Dasilva C."/>
            <person name="Salanoubat M."/>
            <person name="Levy M."/>
            <person name="Boudet N."/>
            <person name="Castellano S."/>
            <person name="Anthouard V."/>
            <person name="Jubin C."/>
            <person name="Castelli V."/>
            <person name="Katinka M."/>
            <person name="Vacherie B."/>
            <person name="Biemont C."/>
            <person name="Skalli Z."/>
            <person name="Cattolico L."/>
            <person name="Poulain J."/>
            <person name="De Berardinis V."/>
            <person name="Cruaud C."/>
            <person name="Duprat S."/>
            <person name="Brottier P."/>
            <person name="Coutanceau J.-P."/>
            <person name="Gouzy J."/>
            <person name="Parra G."/>
            <person name="Lardier G."/>
            <person name="Chapple C."/>
            <person name="McKernan K.J."/>
            <person name="McEwan P."/>
            <person name="Bosak S."/>
            <person name="Kellis M."/>
            <person name="Volff J.-N."/>
            <person name="Guigo R."/>
            <person name="Zody M.C."/>
            <person name="Mesirov J."/>
            <person name="Lindblad-Toh K."/>
            <person name="Birren B."/>
            <person name="Nusbaum C."/>
            <person name="Kahn D."/>
            <person name="Robinson-Rechavi M."/>
            <person name="Laudet V."/>
            <person name="Schachter V."/>
            <person name="Quetier F."/>
            <person name="Saurin W."/>
            <person name="Scarpelli C."/>
            <person name="Wincker P."/>
            <person name="Lander E.S."/>
            <person name="Weissenbach J."/>
            <person name="Roest Crollius H."/>
        </authorList>
    </citation>
    <scope>NUCLEOTIDE SEQUENCE [LARGE SCALE GENOMIC DNA]</scope>
</reference>